<dbReference type="PANTHER" id="PTHR31025:SF25">
    <property type="entry name" value="ZINC FINGER (C2H2)-60"/>
    <property type="match status" value="1"/>
</dbReference>
<dbReference type="VEuPathDB" id="VectorBase:ISCW011444"/>
<dbReference type="EMBL" id="ABJB011073588">
    <property type="status" value="NOT_ANNOTATED_CDS"/>
    <property type="molecule type" value="Genomic_DNA"/>
</dbReference>
<dbReference type="InParanoid" id="B7Q9I3"/>
<dbReference type="EMBL" id="DS889189">
    <property type="protein sequence ID" value="EEC15505.1"/>
    <property type="molecule type" value="Genomic_DNA"/>
</dbReference>
<feature type="region of interest" description="Disordered" evidence="1">
    <location>
        <begin position="23"/>
        <end position="42"/>
    </location>
</feature>
<dbReference type="OrthoDB" id="6509713at2759"/>
<gene>
    <name evidence="2" type="ORF">IscW_ISCW011444</name>
</gene>
<sequence length="256" mass="29012">MRRRMGPGVPEVDRAKAKVRQRLEATRPLAASASTDGGKSSTGRAAAIRCLPQIELGKEEDEDTVGALVGFLKAEVEKPRRDMVKIKVAMNRTFFARRYWMTDLSLTVERVTQRYPALRLEEEIRYEFQRLTQRDAAAGLQTFLEHKIDRVFALLMEKPSTREKANEEPGTEHHHPTIIFAGKDAFNSSIVQVAFEDIVITVVDIKHAISLMICMYWAFNVEYVTEARNTLSILEYVIGVRHTQLGTSALKFVSSL</sequence>
<evidence type="ECO:0000313" key="4">
    <source>
        <dbReference type="Proteomes" id="UP000001555"/>
    </source>
</evidence>
<evidence type="ECO:0000313" key="3">
    <source>
        <dbReference type="EnsemblMetazoa" id="ISCW011444-PA"/>
    </source>
</evidence>
<name>B7Q9I3_IXOSC</name>
<reference evidence="2 4" key="1">
    <citation type="submission" date="2008-03" db="EMBL/GenBank/DDBJ databases">
        <title>Annotation of Ixodes scapularis.</title>
        <authorList>
            <consortium name="Ixodes scapularis Genome Project Consortium"/>
            <person name="Caler E."/>
            <person name="Hannick L.I."/>
            <person name="Bidwell S."/>
            <person name="Joardar V."/>
            <person name="Thiagarajan M."/>
            <person name="Amedeo P."/>
            <person name="Galinsky K.J."/>
            <person name="Schobel S."/>
            <person name="Inman J."/>
            <person name="Hostetler J."/>
            <person name="Miller J."/>
            <person name="Hammond M."/>
            <person name="Megy K."/>
            <person name="Lawson D."/>
            <person name="Kodira C."/>
            <person name="Sutton G."/>
            <person name="Meyer J."/>
            <person name="Hill C.A."/>
            <person name="Birren B."/>
            <person name="Nene V."/>
            <person name="Collins F."/>
            <person name="Alarcon-Chaidez F."/>
            <person name="Wikel S."/>
            <person name="Strausberg R."/>
        </authorList>
    </citation>
    <scope>NUCLEOTIDE SEQUENCE [LARGE SCALE GENOMIC DNA]</scope>
    <source>
        <strain evidence="4">Wikel</strain>
        <strain evidence="2">Wikel colony</strain>
    </source>
</reference>
<keyword evidence="4" id="KW-1185">Reference proteome</keyword>
<feature type="compositionally biased region" description="Polar residues" evidence="1">
    <location>
        <begin position="32"/>
        <end position="42"/>
    </location>
</feature>
<proteinExistence type="predicted"/>
<dbReference type="Proteomes" id="UP000001555">
    <property type="component" value="Unassembled WGS sequence"/>
</dbReference>
<dbReference type="VEuPathDB" id="VectorBase:ISCP_016101"/>
<accession>B7Q9I3</accession>
<dbReference type="PaxDb" id="6945-B7Q9I3"/>
<dbReference type="PANTHER" id="PTHR31025">
    <property type="entry name" value="SI:CH211-196P9.1-RELATED"/>
    <property type="match status" value="1"/>
</dbReference>
<reference evidence="3" key="2">
    <citation type="submission" date="2020-05" db="UniProtKB">
        <authorList>
            <consortium name="EnsemblMetazoa"/>
        </authorList>
    </citation>
    <scope>IDENTIFICATION</scope>
    <source>
        <strain evidence="3">wikel</strain>
    </source>
</reference>
<dbReference type="AlphaFoldDB" id="B7Q9I3"/>
<protein>
    <submittedName>
        <fullName evidence="2 3">Uncharacterized protein</fullName>
    </submittedName>
</protein>
<evidence type="ECO:0000313" key="2">
    <source>
        <dbReference type="EMBL" id="EEC15505.1"/>
    </source>
</evidence>
<dbReference type="EMBL" id="ABJB010374666">
    <property type="status" value="NOT_ANNOTATED_CDS"/>
    <property type="molecule type" value="Genomic_DNA"/>
</dbReference>
<dbReference type="HOGENOM" id="CLU_1086968_0_0_1"/>
<evidence type="ECO:0000256" key="1">
    <source>
        <dbReference type="SAM" id="MobiDB-lite"/>
    </source>
</evidence>
<organism>
    <name type="scientific">Ixodes scapularis</name>
    <name type="common">Black-legged tick</name>
    <name type="synonym">Deer tick</name>
    <dbReference type="NCBI Taxonomy" id="6945"/>
    <lineage>
        <taxon>Eukaryota</taxon>
        <taxon>Metazoa</taxon>
        <taxon>Ecdysozoa</taxon>
        <taxon>Arthropoda</taxon>
        <taxon>Chelicerata</taxon>
        <taxon>Arachnida</taxon>
        <taxon>Acari</taxon>
        <taxon>Parasitiformes</taxon>
        <taxon>Ixodida</taxon>
        <taxon>Ixodoidea</taxon>
        <taxon>Ixodidae</taxon>
        <taxon>Ixodinae</taxon>
        <taxon>Ixodes</taxon>
    </lineage>
</organism>
<dbReference type="EnsemblMetazoa" id="ISCW011444-RA">
    <property type="protein sequence ID" value="ISCW011444-PA"/>
    <property type="gene ID" value="ISCW011444"/>
</dbReference>